<keyword evidence="4 5" id="KW-0720">Serine protease</keyword>
<feature type="domain" description="Peptidase S8/S53" evidence="8">
    <location>
        <begin position="204"/>
        <end position="636"/>
    </location>
</feature>
<evidence type="ECO:0000256" key="2">
    <source>
        <dbReference type="ARBA" id="ARBA00022670"/>
    </source>
</evidence>
<evidence type="ECO:0000259" key="8">
    <source>
        <dbReference type="Pfam" id="PF00082"/>
    </source>
</evidence>
<dbReference type="Proteomes" id="UP000746503">
    <property type="component" value="Unassembled WGS sequence"/>
</dbReference>
<organism evidence="10 11">
    <name type="scientific">Streptomyces spiramenti</name>
    <dbReference type="NCBI Taxonomy" id="2720606"/>
    <lineage>
        <taxon>Bacteria</taxon>
        <taxon>Bacillati</taxon>
        <taxon>Actinomycetota</taxon>
        <taxon>Actinomycetes</taxon>
        <taxon>Kitasatosporales</taxon>
        <taxon>Streptomycetaceae</taxon>
        <taxon>Streptomyces</taxon>
    </lineage>
</organism>
<dbReference type="RefSeq" id="WP_167934606.1">
    <property type="nucleotide sequence ID" value="NZ_JAAVJB010000169.1"/>
</dbReference>
<evidence type="ECO:0000259" key="9">
    <source>
        <dbReference type="Pfam" id="PF04151"/>
    </source>
</evidence>
<protein>
    <submittedName>
        <fullName evidence="10">S8 family serine peptidase</fullName>
    </submittedName>
</protein>
<dbReference type="SUPFAM" id="SSF52743">
    <property type="entry name" value="Subtilisin-like"/>
    <property type="match status" value="1"/>
</dbReference>
<dbReference type="Gene3D" id="3.40.50.200">
    <property type="entry name" value="Peptidase S8/S53 domain"/>
    <property type="match status" value="2"/>
</dbReference>
<feature type="active site" description="Charge relay system" evidence="5">
    <location>
        <position position="393"/>
    </location>
</feature>
<dbReference type="EMBL" id="JAAVJB010000169">
    <property type="protein sequence ID" value="NJP68098.1"/>
    <property type="molecule type" value="Genomic_DNA"/>
</dbReference>
<reference evidence="10 11" key="1">
    <citation type="submission" date="2020-03" db="EMBL/GenBank/DDBJ databases">
        <title>Draft genome of Streptomyces sp. ventii, isolated from the Axial Seamount in the Pacific Ocean, and resequencing of the two type strains Streptomyces lonarensis strain NCL 716 and Streptomyces bohaiensis strain 11A07.</title>
        <authorList>
            <person name="Loughran R.M."/>
            <person name="Pfannmuller K.M."/>
            <person name="Wasson B.J."/>
            <person name="Deadmond M.C."/>
            <person name="Paddock B.E."/>
            <person name="Koyack M.J."/>
            <person name="Gallegos D.A."/>
            <person name="Mitchell E.A."/>
            <person name="Ushijima B."/>
            <person name="Saw J.H."/>
            <person name="Mcphail K.L."/>
            <person name="Videau P."/>
        </authorList>
    </citation>
    <scope>NUCLEOTIDE SEQUENCE [LARGE SCALE GENOMIC DNA]</scope>
    <source>
        <strain evidence="11">5675061</strain>
    </source>
</reference>
<dbReference type="PROSITE" id="PS00136">
    <property type="entry name" value="SUBTILASE_ASP"/>
    <property type="match status" value="1"/>
</dbReference>
<evidence type="ECO:0000256" key="5">
    <source>
        <dbReference type="PROSITE-ProRule" id="PRU01240"/>
    </source>
</evidence>
<dbReference type="InterPro" id="IPR023828">
    <property type="entry name" value="Peptidase_S8_Ser-AS"/>
</dbReference>
<evidence type="ECO:0000256" key="6">
    <source>
        <dbReference type="RuleBase" id="RU003355"/>
    </source>
</evidence>
<dbReference type="InterPro" id="IPR036852">
    <property type="entry name" value="Peptidase_S8/S53_dom_sf"/>
</dbReference>
<dbReference type="Pfam" id="PF00082">
    <property type="entry name" value="Peptidase_S8"/>
    <property type="match status" value="1"/>
</dbReference>
<accession>A0ABX1ARP5</accession>
<feature type="active site" description="Charge relay system" evidence="5">
    <location>
        <position position="213"/>
    </location>
</feature>
<dbReference type="PRINTS" id="PR00723">
    <property type="entry name" value="SUBTILISIN"/>
</dbReference>
<dbReference type="InterPro" id="IPR050131">
    <property type="entry name" value="Peptidase_S8_subtilisin-like"/>
</dbReference>
<dbReference type="PROSITE" id="PS00138">
    <property type="entry name" value="SUBTILASE_SER"/>
    <property type="match status" value="1"/>
</dbReference>
<dbReference type="Gene3D" id="2.60.120.380">
    <property type="match status" value="1"/>
</dbReference>
<feature type="active site" description="Charge relay system" evidence="5">
    <location>
        <position position="589"/>
    </location>
</feature>
<evidence type="ECO:0000313" key="10">
    <source>
        <dbReference type="EMBL" id="NJP68098.1"/>
    </source>
</evidence>
<feature type="domain" description="Peptidase C-terminal archaeal/bacterial" evidence="9">
    <location>
        <begin position="960"/>
        <end position="1023"/>
    </location>
</feature>
<comment type="similarity">
    <text evidence="1 5 6">Belongs to the peptidase S8 family.</text>
</comment>
<keyword evidence="2 5" id="KW-0645">Protease</keyword>
<sequence>MAMTRTAPFISSTPPGVRRISRAALAVGVVAAVAAGGVSPAFAAEETSPLAVPDKPFEQLDDKFGAEDATRLAEAKTAGEEHVTVLIATEPGETAGVVAELEAVEGASVGFHEDSIGYVRATLPTGSAESAIESATKNSAVHAVDLNEEILLPDPKVDTAGSQTARTNSTYPGPDASTPAKNPYNPSHEIGAVDFVKKNPRADGRGITIGVIDTGVDLMHPALQETTTGERKVVDSVTATDPIVDNDRTWRPMVTEVSGPSFQFDGRTYTAPEGDYLVALFEESATRGGEMNGDLDRDGRTDGSWALLYDAEAGTVTVDLDDDGDFTNDKVMKPYKENFDFGLFGEDNPDTPVAEAIPFVVEIREDVPMDPYGGDWIGETADFVNIGIVSGAHGTHVAGITAANGLFGGKMNGAAPGAKVVSSRACVFGGGCTATALTEGMIDLVVNRGVDIVNMSIGGLPALNDGNNARARLYAELIDTYGVQLVISAGNSGPGANTVGDPSVADKVISVGASVSKETWAANYGSVVENPHALFPFSSRGPRSDGGFKPDIVGPGAAVNTIPTWQAGSGVPDAGYTLPAGYGMLNGTSMSAPQVAGASALLLSAGKQWGIKVTPSKLRAALLGSAKPVKGLQAYQQGSGLMDTVAAWRHIVLPTEPYRYDVKAPVSHALSEFLATPHTGTGIYDRETGPAVGKSKTYDVTFTRTSGPKHPVLHQVKLEQNVDKTFRLRGLGVVLMPLNKPVTVKVEARPGATGIHSAIVSVHDFRTLGSSHRALATVVVPEELSSPGYAHTAEGNVPRNNPESHFVRVPEGAESFEIRISDLADNSQTRWLTISPWGMPMDEQAVFSCYNNFSDPRNTCRPDLRSYADPMPGVYELAVDARRTSPTAANPYTLTATALGASFDPAVQTVEEATAGEPVAVEWDVTNGFADITGTLAGGELGSAKSDRPSIADNERVTISTVEIGAGVSTFEAVIGAPSDAAADLDLYVYRDGALVGSGATGGSEERVRLAAPAPGTYTVEVHAYSTPAGATEYDYRDVFYSPELGTVTVDEDAVVELPGGGTVTVGAEVTAGSGAPEGREFFGEVRLLNERGTATGTGNVRILSVTG</sequence>
<dbReference type="InterPro" id="IPR015500">
    <property type="entry name" value="Peptidase_S8_subtilisin-rel"/>
</dbReference>
<keyword evidence="3 5" id="KW-0378">Hydrolase</keyword>
<name>A0ABX1ARP5_9ACTN</name>
<dbReference type="InterPro" id="IPR007280">
    <property type="entry name" value="Peptidase_C_arc/bac"/>
</dbReference>
<evidence type="ECO:0000256" key="7">
    <source>
        <dbReference type="SAM" id="MobiDB-lite"/>
    </source>
</evidence>
<dbReference type="PROSITE" id="PS51892">
    <property type="entry name" value="SUBTILASE"/>
    <property type="match status" value="1"/>
</dbReference>
<dbReference type="PANTHER" id="PTHR43806">
    <property type="entry name" value="PEPTIDASE S8"/>
    <property type="match status" value="1"/>
</dbReference>
<dbReference type="InterPro" id="IPR023827">
    <property type="entry name" value="Peptidase_S8_Asp-AS"/>
</dbReference>
<proteinExistence type="inferred from homology"/>
<evidence type="ECO:0000256" key="4">
    <source>
        <dbReference type="ARBA" id="ARBA00022825"/>
    </source>
</evidence>
<evidence type="ECO:0000313" key="11">
    <source>
        <dbReference type="Proteomes" id="UP000746503"/>
    </source>
</evidence>
<keyword evidence="11" id="KW-1185">Reference proteome</keyword>
<feature type="compositionally biased region" description="Polar residues" evidence="7">
    <location>
        <begin position="160"/>
        <end position="171"/>
    </location>
</feature>
<dbReference type="Pfam" id="PF04151">
    <property type="entry name" value="PPC"/>
    <property type="match status" value="1"/>
</dbReference>
<dbReference type="InterPro" id="IPR000209">
    <property type="entry name" value="Peptidase_S8/S53_dom"/>
</dbReference>
<gene>
    <name evidence="10" type="ORF">HCJ92_17775</name>
</gene>
<dbReference type="PANTHER" id="PTHR43806:SF11">
    <property type="entry name" value="CEREVISIN-RELATED"/>
    <property type="match status" value="1"/>
</dbReference>
<feature type="region of interest" description="Disordered" evidence="7">
    <location>
        <begin position="155"/>
        <end position="185"/>
    </location>
</feature>
<evidence type="ECO:0000256" key="3">
    <source>
        <dbReference type="ARBA" id="ARBA00022801"/>
    </source>
</evidence>
<evidence type="ECO:0000256" key="1">
    <source>
        <dbReference type="ARBA" id="ARBA00011073"/>
    </source>
</evidence>
<comment type="caution">
    <text evidence="10">The sequence shown here is derived from an EMBL/GenBank/DDBJ whole genome shotgun (WGS) entry which is preliminary data.</text>
</comment>